<reference evidence="1" key="1">
    <citation type="submission" date="2009-09" db="EMBL/GenBank/DDBJ databases">
        <authorList>
            <person name="Weinstock G."/>
            <person name="Sodergren E."/>
            <person name="Clifton S."/>
            <person name="Fulton L."/>
            <person name="Fulton B."/>
            <person name="Courtney L."/>
            <person name="Fronick C."/>
            <person name="Harrison M."/>
            <person name="Strong C."/>
            <person name="Farmer C."/>
            <person name="Delahaunty K."/>
            <person name="Markovic C."/>
            <person name="Hall O."/>
            <person name="Minx P."/>
            <person name="Tomlinson C."/>
            <person name="Mitreva M."/>
            <person name="Nelson J."/>
            <person name="Hou S."/>
            <person name="Wollam A."/>
            <person name="Pepin K.H."/>
            <person name="Johnson M."/>
            <person name="Bhonagiri V."/>
            <person name="Nash W.E."/>
            <person name="Warren W."/>
            <person name="Chinwalla A."/>
            <person name="Mardis E.R."/>
            <person name="Wilson R.K."/>
        </authorList>
    </citation>
    <scope>NUCLEOTIDE SEQUENCE [LARGE SCALE GENOMIC DNA]</scope>
    <source>
        <strain evidence="1">DSM 15470</strain>
    </source>
</reference>
<evidence type="ECO:0000313" key="1">
    <source>
        <dbReference type="EMBL" id="EEW97903.1"/>
    </source>
</evidence>
<organism evidence="1 2">
    <name type="scientific">Dialister invisus DSM 15470</name>
    <dbReference type="NCBI Taxonomy" id="592028"/>
    <lineage>
        <taxon>Bacteria</taxon>
        <taxon>Bacillati</taxon>
        <taxon>Bacillota</taxon>
        <taxon>Negativicutes</taxon>
        <taxon>Veillonellales</taxon>
        <taxon>Veillonellaceae</taxon>
        <taxon>Dialister</taxon>
    </lineage>
</organism>
<dbReference type="HOGENOM" id="CLU_3167339_0_0_9"/>
<keyword evidence="2" id="KW-1185">Reference proteome</keyword>
<protein>
    <submittedName>
        <fullName evidence="1">Uncharacterized protein</fullName>
    </submittedName>
</protein>
<gene>
    <name evidence="1" type="ORF">GCWU000321_01899</name>
</gene>
<comment type="caution">
    <text evidence="1">The sequence shown here is derived from an EMBL/GenBank/DDBJ whole genome shotgun (WGS) entry which is preliminary data.</text>
</comment>
<name>C9LQR7_9FIRM</name>
<dbReference type="AlphaFoldDB" id="C9LQR7"/>
<evidence type="ECO:0000313" key="2">
    <source>
        <dbReference type="Proteomes" id="UP000004736"/>
    </source>
</evidence>
<sequence>MNAAHGKIMVSLKVFFPMWKFEKKSFTIYLILIFINLFQGIPAKENI</sequence>
<accession>C9LQR7</accession>
<dbReference type="STRING" id="592028.GCWU000321_01899"/>
<proteinExistence type="predicted"/>
<dbReference type="Proteomes" id="UP000004736">
    <property type="component" value="Unassembled WGS sequence"/>
</dbReference>
<dbReference type="EMBL" id="ACIM02000001">
    <property type="protein sequence ID" value="EEW97903.1"/>
    <property type="molecule type" value="Genomic_DNA"/>
</dbReference>